<evidence type="ECO:0008006" key="2">
    <source>
        <dbReference type="Google" id="ProtNLM"/>
    </source>
</evidence>
<name>A0A0F9GEM3_9ZZZZ</name>
<reference evidence="1" key="1">
    <citation type="journal article" date="2015" name="Nature">
        <title>Complex archaea that bridge the gap between prokaryotes and eukaryotes.</title>
        <authorList>
            <person name="Spang A."/>
            <person name="Saw J.H."/>
            <person name="Jorgensen S.L."/>
            <person name="Zaremba-Niedzwiedzka K."/>
            <person name="Martijn J."/>
            <person name="Lind A.E."/>
            <person name="van Eijk R."/>
            <person name="Schleper C."/>
            <person name="Guy L."/>
            <person name="Ettema T.J."/>
        </authorList>
    </citation>
    <scope>NUCLEOTIDE SEQUENCE</scope>
</reference>
<accession>A0A0F9GEM3</accession>
<evidence type="ECO:0000313" key="1">
    <source>
        <dbReference type="EMBL" id="KKL88991.1"/>
    </source>
</evidence>
<proteinExistence type="predicted"/>
<organism evidence="1">
    <name type="scientific">marine sediment metagenome</name>
    <dbReference type="NCBI Taxonomy" id="412755"/>
    <lineage>
        <taxon>unclassified sequences</taxon>
        <taxon>metagenomes</taxon>
        <taxon>ecological metagenomes</taxon>
    </lineage>
</organism>
<dbReference type="EMBL" id="LAZR01020405">
    <property type="protein sequence ID" value="KKL88991.1"/>
    <property type="molecule type" value="Genomic_DNA"/>
</dbReference>
<comment type="caution">
    <text evidence="1">The sequence shown here is derived from an EMBL/GenBank/DDBJ whole genome shotgun (WGS) entry which is preliminary data.</text>
</comment>
<sequence length="62" mass="7128">MGVKNTKQVAAICKLSVRRIQRWARESGKQKTGNGIKEYEFTPADIKAIKARKGQPRRTIEW</sequence>
<protein>
    <recommendedName>
        <fullName evidence="2">HTH merR-type domain-containing protein</fullName>
    </recommendedName>
</protein>
<gene>
    <name evidence="1" type="ORF">LCGC14_1919220</name>
</gene>
<dbReference type="AlphaFoldDB" id="A0A0F9GEM3"/>